<protein>
    <submittedName>
        <fullName evidence="2">DnaJ domains-containing protein</fullName>
    </submittedName>
</protein>
<evidence type="ECO:0000313" key="3">
    <source>
        <dbReference type="Proteomes" id="UP000663720"/>
    </source>
</evidence>
<organism evidence="2 3">
    <name type="scientific">Desulfonema limicola</name>
    <dbReference type="NCBI Taxonomy" id="45656"/>
    <lineage>
        <taxon>Bacteria</taxon>
        <taxon>Pseudomonadati</taxon>
        <taxon>Thermodesulfobacteriota</taxon>
        <taxon>Desulfobacteria</taxon>
        <taxon>Desulfobacterales</taxon>
        <taxon>Desulfococcaceae</taxon>
        <taxon>Desulfonema</taxon>
    </lineage>
</organism>
<dbReference type="PROSITE" id="PS50076">
    <property type="entry name" value="DNAJ_2"/>
    <property type="match status" value="1"/>
</dbReference>
<name>A0A975B7P2_9BACT</name>
<sequence>MDDFASQFKLIDKKSVKSFLELQDTPCYESVLLKKAFPEIRISNISPLILYQKHFLLFHLLYLLQNEYYKKGRYLFVHFMRTFLSEYPKPGLCRFYNEHSGRFCQAACISGFDYCDFHKKQTKEHTLEELSDKYFYLDKKNFYNLNEDTAEDFFNGTWEIMNHYKDYEKSIKILEITGTPDLASVKKKFRHLAKKYHPDTGSLSHEKFNEINGAYRLLTRLLIN</sequence>
<proteinExistence type="predicted"/>
<dbReference type="SUPFAM" id="SSF46565">
    <property type="entry name" value="Chaperone J-domain"/>
    <property type="match status" value="1"/>
</dbReference>
<dbReference type="Pfam" id="PF00226">
    <property type="entry name" value="DnaJ"/>
    <property type="match status" value="1"/>
</dbReference>
<dbReference type="KEGG" id="dli:dnl_26790"/>
<evidence type="ECO:0000259" key="1">
    <source>
        <dbReference type="PROSITE" id="PS50076"/>
    </source>
</evidence>
<dbReference type="EMBL" id="CP061799">
    <property type="protein sequence ID" value="QTA80377.1"/>
    <property type="molecule type" value="Genomic_DNA"/>
</dbReference>
<keyword evidence="3" id="KW-1185">Reference proteome</keyword>
<feature type="domain" description="J" evidence="1">
    <location>
        <begin position="169"/>
        <end position="223"/>
    </location>
</feature>
<dbReference type="InterPro" id="IPR021059">
    <property type="entry name" value="DnaJ-related_N"/>
</dbReference>
<gene>
    <name evidence="2" type="ORF">dnl_26790</name>
</gene>
<dbReference type="AlphaFoldDB" id="A0A975B7P2"/>
<evidence type="ECO:0000313" key="2">
    <source>
        <dbReference type="EMBL" id="QTA80377.1"/>
    </source>
</evidence>
<reference evidence="2" key="1">
    <citation type="journal article" date="2021" name="Microb. Physiol.">
        <title>Proteogenomic Insights into the Physiology of Marine, Sulfate-Reducing, Filamentous Desulfonema limicola and Desulfonema magnum.</title>
        <authorList>
            <person name="Schnaars V."/>
            <person name="Wohlbrand L."/>
            <person name="Scheve S."/>
            <person name="Hinrichs C."/>
            <person name="Reinhardt R."/>
            <person name="Rabus R."/>
        </authorList>
    </citation>
    <scope>NUCLEOTIDE SEQUENCE</scope>
    <source>
        <strain evidence="2">5ac10</strain>
    </source>
</reference>
<dbReference type="SMART" id="SM00271">
    <property type="entry name" value="DnaJ"/>
    <property type="match status" value="1"/>
</dbReference>
<dbReference type="Proteomes" id="UP000663720">
    <property type="component" value="Chromosome"/>
</dbReference>
<dbReference type="InterPro" id="IPR036869">
    <property type="entry name" value="J_dom_sf"/>
</dbReference>
<dbReference type="RefSeq" id="WP_207692030.1">
    <property type="nucleotide sequence ID" value="NZ_CP061799.1"/>
</dbReference>
<dbReference type="CDD" id="cd06257">
    <property type="entry name" value="DnaJ"/>
    <property type="match status" value="1"/>
</dbReference>
<dbReference type="InterPro" id="IPR001623">
    <property type="entry name" value="DnaJ_domain"/>
</dbReference>
<dbReference type="Pfam" id="PF12339">
    <property type="entry name" value="DNAJ_related"/>
    <property type="match status" value="1"/>
</dbReference>
<accession>A0A975B7P2</accession>
<dbReference type="Gene3D" id="1.10.287.110">
    <property type="entry name" value="DnaJ domain"/>
    <property type="match status" value="1"/>
</dbReference>